<gene>
    <name evidence="1" type="ORF">EIP91_000455</name>
</gene>
<comment type="caution">
    <text evidence="1">The sequence shown here is derived from an EMBL/GenBank/DDBJ whole genome shotgun (WGS) entry which is preliminary data.</text>
</comment>
<name>A0A4R0RM79_9APHY</name>
<evidence type="ECO:0000313" key="2">
    <source>
        <dbReference type="Proteomes" id="UP000292702"/>
    </source>
</evidence>
<dbReference type="OrthoDB" id="2894046at2759"/>
<evidence type="ECO:0000313" key="1">
    <source>
        <dbReference type="EMBL" id="TCD67115.1"/>
    </source>
</evidence>
<organism evidence="1 2">
    <name type="scientific">Steccherinum ochraceum</name>
    <dbReference type="NCBI Taxonomy" id="92696"/>
    <lineage>
        <taxon>Eukaryota</taxon>
        <taxon>Fungi</taxon>
        <taxon>Dikarya</taxon>
        <taxon>Basidiomycota</taxon>
        <taxon>Agaricomycotina</taxon>
        <taxon>Agaricomycetes</taxon>
        <taxon>Polyporales</taxon>
        <taxon>Steccherinaceae</taxon>
        <taxon>Steccherinum</taxon>
    </lineage>
</organism>
<reference evidence="1 2" key="1">
    <citation type="submission" date="2018-11" db="EMBL/GenBank/DDBJ databases">
        <title>Genome assembly of Steccherinum ochraceum LE-BIN_3174, the white-rot fungus of the Steccherinaceae family (The Residual Polyporoid clade, Polyporales, Basidiomycota).</title>
        <authorList>
            <person name="Fedorova T.V."/>
            <person name="Glazunova O.A."/>
            <person name="Landesman E.O."/>
            <person name="Moiseenko K.V."/>
            <person name="Psurtseva N.V."/>
            <person name="Savinova O.S."/>
            <person name="Shakhova N.V."/>
            <person name="Tyazhelova T.V."/>
            <person name="Vasina D.V."/>
        </authorList>
    </citation>
    <scope>NUCLEOTIDE SEQUENCE [LARGE SCALE GENOMIC DNA]</scope>
    <source>
        <strain evidence="1 2">LE-BIN_3174</strain>
    </source>
</reference>
<dbReference type="Proteomes" id="UP000292702">
    <property type="component" value="Unassembled WGS sequence"/>
</dbReference>
<dbReference type="EMBL" id="RWJN01000109">
    <property type="protein sequence ID" value="TCD67115.1"/>
    <property type="molecule type" value="Genomic_DNA"/>
</dbReference>
<accession>A0A4R0RM79</accession>
<keyword evidence="2" id="KW-1185">Reference proteome</keyword>
<sequence>MAHSVDSLGNDDFITSTLGPEISDIESKATLAVASTVFSAERSANRRLVTRSASGDADDMAPLSPVLLPEELWNAIVESFSDDKTTLLSVSMVSKPLCRIAQRLLFWSLDAPLHCPQDIGAFADFLESHPHLAGVVRALSLSDHAYRHRSSVLEFMGWGHDMTGGLDLDDLTRILANLPRLKKLYISGRLCSNTDPGTETTPLKVKTPLSLDTFFLRVEDNFVRPSHCPVALLQRLFDLFQAVGHFQISGWFRCTCDSNFLTGALDVDSEGGRTYLQNAMSIHPMRYPAIGLFSSSVQRFRFSLGFLVNTLPAFSRLRLRKKSGLSAEVWGDYLHRHGPNVETLELDAFCAPMADWKLLNLSSCTFLRHLVITESEGKYKGRIPAISMVLADLIDTIHHPALENLTIIVLVGSNSAQRVGDNILGNCWEPLRDALYQCNKLTHLSFQFKDPDKLTSTSFDTSEFQEILRHELKHWKGIIQVDHRSLV</sequence>
<evidence type="ECO:0008006" key="3">
    <source>
        <dbReference type="Google" id="ProtNLM"/>
    </source>
</evidence>
<protein>
    <recommendedName>
        <fullName evidence="3">F-box domain-containing protein</fullName>
    </recommendedName>
</protein>
<proteinExistence type="predicted"/>
<dbReference type="AlphaFoldDB" id="A0A4R0RM79"/>